<dbReference type="AlphaFoldDB" id="A0A4D6LYJ3"/>
<organism evidence="1 2">
    <name type="scientific">Vigna unguiculata</name>
    <name type="common">Cowpea</name>
    <dbReference type="NCBI Taxonomy" id="3917"/>
    <lineage>
        <taxon>Eukaryota</taxon>
        <taxon>Viridiplantae</taxon>
        <taxon>Streptophyta</taxon>
        <taxon>Embryophyta</taxon>
        <taxon>Tracheophyta</taxon>
        <taxon>Spermatophyta</taxon>
        <taxon>Magnoliopsida</taxon>
        <taxon>eudicotyledons</taxon>
        <taxon>Gunneridae</taxon>
        <taxon>Pentapetalae</taxon>
        <taxon>rosids</taxon>
        <taxon>fabids</taxon>
        <taxon>Fabales</taxon>
        <taxon>Fabaceae</taxon>
        <taxon>Papilionoideae</taxon>
        <taxon>50 kb inversion clade</taxon>
        <taxon>NPAAA clade</taxon>
        <taxon>indigoferoid/millettioid clade</taxon>
        <taxon>Phaseoleae</taxon>
        <taxon>Vigna</taxon>
    </lineage>
</organism>
<name>A0A4D6LYJ3_VIGUN</name>
<evidence type="ECO:0000313" key="1">
    <source>
        <dbReference type="EMBL" id="QCD93610.1"/>
    </source>
</evidence>
<accession>A0A4D6LYJ3</accession>
<dbReference type="Proteomes" id="UP000501690">
    <property type="component" value="Linkage Group LG5"/>
</dbReference>
<dbReference type="EMBL" id="CP039349">
    <property type="protein sequence ID" value="QCD93610.1"/>
    <property type="molecule type" value="Genomic_DNA"/>
</dbReference>
<proteinExistence type="predicted"/>
<reference evidence="1 2" key="1">
    <citation type="submission" date="2019-04" db="EMBL/GenBank/DDBJ databases">
        <title>An improved genome assembly and genetic linkage map for asparagus bean, Vigna unguiculata ssp. sesquipedialis.</title>
        <authorList>
            <person name="Xia Q."/>
            <person name="Zhang R."/>
            <person name="Dong Y."/>
        </authorList>
    </citation>
    <scope>NUCLEOTIDE SEQUENCE [LARGE SCALE GENOMIC DNA]</scope>
    <source>
        <tissue evidence="1">Leaf</tissue>
    </source>
</reference>
<protein>
    <submittedName>
        <fullName evidence="1">Uncharacterized protein</fullName>
    </submittedName>
</protein>
<gene>
    <name evidence="1" type="ORF">DEO72_LG5g1685</name>
</gene>
<evidence type="ECO:0000313" key="2">
    <source>
        <dbReference type="Proteomes" id="UP000501690"/>
    </source>
</evidence>
<sequence>MLPAATNAIAEVVEICGASTLHNDDIGATAVSISAEGDGTPEAQNLGIEETTGGLGTSVQAVTIGGHATSVRASISVVGATSVGLARTTATGINGKDGRSAEAALSAKPRITPKATQTTEEEEIYKEHKVGDDATLSDDFAIIVEALAFVS</sequence>
<keyword evidence="2" id="KW-1185">Reference proteome</keyword>